<dbReference type="PROSITE" id="PS50835">
    <property type="entry name" value="IG_LIKE"/>
    <property type="match status" value="4"/>
</dbReference>
<dbReference type="InterPro" id="IPR007110">
    <property type="entry name" value="Ig-like_dom"/>
</dbReference>
<name>A0ABD0T3T7_LOXSC</name>
<accession>A0ABD0T3T7</accession>
<dbReference type="InterPro" id="IPR013098">
    <property type="entry name" value="Ig_I-set"/>
</dbReference>
<dbReference type="AlphaFoldDB" id="A0ABD0T3T7"/>
<gene>
    <name evidence="5" type="ORF">ABMA28_001271</name>
</gene>
<dbReference type="InterPro" id="IPR013783">
    <property type="entry name" value="Ig-like_fold"/>
</dbReference>
<feature type="domain" description="Ig-like" evidence="3">
    <location>
        <begin position="3"/>
        <end position="40"/>
    </location>
</feature>
<dbReference type="Pfam" id="PF07679">
    <property type="entry name" value="I-set"/>
    <property type="match status" value="3"/>
</dbReference>
<dbReference type="SUPFAM" id="SSF48726">
    <property type="entry name" value="Immunoglobulin"/>
    <property type="match status" value="3"/>
</dbReference>
<feature type="domain" description="Ig-like" evidence="3">
    <location>
        <begin position="227"/>
        <end position="313"/>
    </location>
</feature>
<dbReference type="PANTHER" id="PTHR44170:SF6">
    <property type="entry name" value="CONTACTIN"/>
    <property type="match status" value="1"/>
</dbReference>
<reference evidence="5 6" key="1">
    <citation type="submission" date="2024-06" db="EMBL/GenBank/DDBJ databases">
        <title>A chromosome-level genome assembly of beet webworm, Loxostege sticticalis.</title>
        <authorList>
            <person name="Zhang Y."/>
        </authorList>
    </citation>
    <scope>NUCLEOTIDE SEQUENCE [LARGE SCALE GENOMIC DNA]</scope>
    <source>
        <strain evidence="5">AQ028</strain>
        <tissue evidence="5">Male pupae</tissue>
    </source>
</reference>
<dbReference type="InterPro" id="IPR003599">
    <property type="entry name" value="Ig_sub"/>
</dbReference>
<dbReference type="PROSITE" id="PS50853">
    <property type="entry name" value="FN3"/>
    <property type="match status" value="1"/>
</dbReference>
<feature type="domain" description="Ig-like" evidence="3">
    <location>
        <begin position="44"/>
        <end position="125"/>
    </location>
</feature>
<dbReference type="SMART" id="SM00060">
    <property type="entry name" value="FN3"/>
    <property type="match status" value="4"/>
</dbReference>
<keyword evidence="2" id="KW-1015">Disulfide bond</keyword>
<dbReference type="GO" id="GO:0007155">
    <property type="term" value="P:cell adhesion"/>
    <property type="evidence" value="ECO:0007669"/>
    <property type="project" value="UniProtKB-ARBA"/>
</dbReference>
<protein>
    <submittedName>
        <fullName evidence="5">Uncharacterized protein</fullName>
    </submittedName>
</protein>
<evidence type="ECO:0000313" key="5">
    <source>
        <dbReference type="EMBL" id="KAL0831728.1"/>
    </source>
</evidence>
<dbReference type="Gene3D" id="2.60.40.10">
    <property type="entry name" value="Immunoglobulins"/>
    <property type="match status" value="5"/>
</dbReference>
<dbReference type="InterPro" id="IPR036116">
    <property type="entry name" value="FN3_sf"/>
</dbReference>
<dbReference type="PANTHER" id="PTHR44170">
    <property type="entry name" value="PROTEIN SIDEKICK"/>
    <property type="match status" value="1"/>
</dbReference>
<dbReference type="InterPro" id="IPR036179">
    <property type="entry name" value="Ig-like_dom_sf"/>
</dbReference>
<dbReference type="InterPro" id="IPR003598">
    <property type="entry name" value="Ig_sub2"/>
</dbReference>
<keyword evidence="1" id="KW-0677">Repeat</keyword>
<dbReference type="Proteomes" id="UP001549921">
    <property type="component" value="Unassembled WGS sequence"/>
</dbReference>
<dbReference type="CDD" id="cd00096">
    <property type="entry name" value="Ig"/>
    <property type="match status" value="2"/>
</dbReference>
<evidence type="ECO:0000256" key="1">
    <source>
        <dbReference type="ARBA" id="ARBA00022737"/>
    </source>
</evidence>
<dbReference type="SMART" id="SM00409">
    <property type="entry name" value="IG"/>
    <property type="match status" value="3"/>
</dbReference>
<dbReference type="EMBL" id="JBEDNZ010000011">
    <property type="protein sequence ID" value="KAL0831728.1"/>
    <property type="molecule type" value="Genomic_DNA"/>
</dbReference>
<dbReference type="SMART" id="SM00408">
    <property type="entry name" value="IGc2"/>
    <property type="match status" value="3"/>
</dbReference>
<sequence length="807" mass="89007">MDKQFTRQPVNGTARAGQPYALSCEVPSAPPASVSWLRDGETLPHDDRQPLNGKARAGQPYALSCEVPLAPPASVSWLRDGESLPHDDRYIFLANQLLFTQIRKEDAGVYKCVATNTYLNKNRISDSAWLRVEDPVDEEPALLQLRDEVNITAPRYSRVRLLCPVTGWPRPKITWEIPDSSGRRAILDYTEEILDLTSLELDLEGVYKCSVDEYTHIHKIFNVTVTEAVTITLPPVSKEVIRASTVRFNCTAVGRPTPTVTWYKDGQPLVLGGRFNMRSANFGSRYELVVGGVTSADAGIYQCFASSADSIASGWAALGVGGASAAAPTGVRCWPLGAHAVLVRWEEPMGDVMAYTVQTTLPAWPGQPHSNTEETITVSEPLTPYGFQVRAFIKGPGKNVASDMSEPPIFCQGQGVPIQIRKKGDDAVLISWQEFAKETPDVAQWVLQYRPENSTEERNITLSGDVRNYTLPVPPDQNLQVRLLGSKTLEWLPQNLTLLPWTSTASRDDAGDVSAVPQDVHVTGVWAREFAVRWRCERCEGHAFTVCVRKPDGTNKCLDSYNNSATVDGLEPETEYEVEVQARLPGRAVGGPFSLPQTVTTLSDGPQLVKDLTWRFVNATTVRVSWNAPPAKYTVSYSSELKMPVEMWSSLDTVGNTALITDIDPTRDTFVMVTSFDPHVYSPIKTIPAQISEAKDLQSTFTRSGVMVSWKGGGPRVVRYSQNLTHSLDLWPSMNASGSSIEITNLDPTLPTYVMVAAPGQSQRSQVLTIPVRPDEPSSLYLGIQTILQYIELFRQVVCGQFIPRTS</sequence>
<evidence type="ECO:0000256" key="2">
    <source>
        <dbReference type="ARBA" id="ARBA00023157"/>
    </source>
</evidence>
<evidence type="ECO:0000259" key="4">
    <source>
        <dbReference type="PROSITE" id="PS50853"/>
    </source>
</evidence>
<dbReference type="GO" id="GO:0030154">
    <property type="term" value="P:cell differentiation"/>
    <property type="evidence" value="ECO:0007669"/>
    <property type="project" value="UniProtKB-ARBA"/>
</dbReference>
<dbReference type="GO" id="GO:0009653">
    <property type="term" value="P:anatomical structure morphogenesis"/>
    <property type="evidence" value="ECO:0007669"/>
    <property type="project" value="UniProtKB-ARBA"/>
</dbReference>
<evidence type="ECO:0000259" key="3">
    <source>
        <dbReference type="PROSITE" id="PS50835"/>
    </source>
</evidence>
<proteinExistence type="predicted"/>
<organism evidence="5 6">
    <name type="scientific">Loxostege sticticalis</name>
    <name type="common">Beet webworm moth</name>
    <dbReference type="NCBI Taxonomy" id="481309"/>
    <lineage>
        <taxon>Eukaryota</taxon>
        <taxon>Metazoa</taxon>
        <taxon>Ecdysozoa</taxon>
        <taxon>Arthropoda</taxon>
        <taxon>Hexapoda</taxon>
        <taxon>Insecta</taxon>
        <taxon>Pterygota</taxon>
        <taxon>Neoptera</taxon>
        <taxon>Endopterygota</taxon>
        <taxon>Lepidoptera</taxon>
        <taxon>Glossata</taxon>
        <taxon>Ditrysia</taxon>
        <taxon>Pyraloidea</taxon>
        <taxon>Crambidae</taxon>
        <taxon>Pyraustinae</taxon>
        <taxon>Loxostege</taxon>
    </lineage>
</organism>
<dbReference type="CDD" id="cd00063">
    <property type="entry name" value="FN3"/>
    <property type="match status" value="2"/>
</dbReference>
<dbReference type="SUPFAM" id="SSF49265">
    <property type="entry name" value="Fibronectin type III"/>
    <property type="match status" value="2"/>
</dbReference>
<dbReference type="GO" id="GO:0016020">
    <property type="term" value="C:membrane"/>
    <property type="evidence" value="ECO:0007669"/>
    <property type="project" value="UniProtKB-SubCell"/>
</dbReference>
<comment type="caution">
    <text evidence="5">The sequence shown here is derived from an EMBL/GenBank/DDBJ whole genome shotgun (WGS) entry which is preliminary data.</text>
</comment>
<dbReference type="InterPro" id="IPR003961">
    <property type="entry name" value="FN3_dom"/>
</dbReference>
<dbReference type="Pfam" id="PF00041">
    <property type="entry name" value="fn3"/>
    <property type="match status" value="1"/>
</dbReference>
<feature type="domain" description="Fibronectin type-III" evidence="4">
    <location>
        <begin position="516"/>
        <end position="604"/>
    </location>
</feature>
<feature type="domain" description="Ig-like" evidence="3">
    <location>
        <begin position="140"/>
        <end position="226"/>
    </location>
</feature>
<evidence type="ECO:0000313" key="6">
    <source>
        <dbReference type="Proteomes" id="UP001549921"/>
    </source>
</evidence>